<comment type="cofactor">
    <cofactor evidence="1">
        <name>thiamine diphosphate</name>
        <dbReference type="ChEBI" id="CHEBI:58937"/>
    </cofactor>
</comment>
<evidence type="ECO:0000256" key="6">
    <source>
        <dbReference type="ARBA" id="ARBA00023052"/>
    </source>
</evidence>
<name>A0ABP9XSB7_9FUNG</name>
<dbReference type="InterPro" id="IPR029061">
    <property type="entry name" value="THDP-binding"/>
</dbReference>
<dbReference type="Pfam" id="PF02775">
    <property type="entry name" value="TPP_enzyme_C"/>
    <property type="match status" value="1"/>
</dbReference>
<feature type="domain" description="Thiamine pyrophosphate enzyme TPP-binding" evidence="10">
    <location>
        <begin position="392"/>
        <end position="526"/>
    </location>
</feature>
<keyword evidence="6 8" id="KW-0786">Thiamine pyrophosphate</keyword>
<dbReference type="Gene3D" id="3.40.50.1220">
    <property type="entry name" value="TPP-binding domain"/>
    <property type="match status" value="1"/>
</dbReference>
<evidence type="ECO:0000256" key="1">
    <source>
        <dbReference type="ARBA" id="ARBA00001964"/>
    </source>
</evidence>
<dbReference type="Pfam" id="PF02776">
    <property type="entry name" value="TPP_enzyme_N"/>
    <property type="match status" value="1"/>
</dbReference>
<evidence type="ECO:0000259" key="10">
    <source>
        <dbReference type="Pfam" id="PF02775"/>
    </source>
</evidence>
<evidence type="ECO:0000313" key="13">
    <source>
        <dbReference type="Proteomes" id="UP001476247"/>
    </source>
</evidence>
<dbReference type="InterPro" id="IPR047214">
    <property type="entry name" value="TPP_PDC_IPDC"/>
</dbReference>
<evidence type="ECO:0000256" key="5">
    <source>
        <dbReference type="ARBA" id="ARBA00022842"/>
    </source>
</evidence>
<dbReference type="CDD" id="cd07038">
    <property type="entry name" value="TPP_PYR_PDC_IPDC_like"/>
    <property type="match status" value="1"/>
</dbReference>
<dbReference type="InterPro" id="IPR029035">
    <property type="entry name" value="DHS-like_NAD/FAD-binding_dom"/>
</dbReference>
<sequence>MPTISIGRHVINRLKEIGINTVFGVPGDFNMPLLDIIEDDEDLMFGSNANELNAAYAADGYARVRGAGALVTTFGVGELSAINGIAGSYSENVPVIHIVGAPRVAHQKAQLLLHHTLGNGDYQVFFKMGSMVTKASATLTLKNAASEIDRVIQTAFLCKRPGYLGIPVDLINALVEVPARPLRLQNPKNPEKIQSIVLQNVLNELQVAKHPVIMVDGCIIRYGLEVEANAFIEKSGFPTFSTPIGKGVVNCELDNYRGVYCGKLSLDGIREEIEKIDLLIELGPIKTDFNTGNFSYGMEKVKTIQFHSTGAVIDFAEYPGVCMQELLPLLTLALPENKELIHLAPRLRPTFNEANRTEITHRYFWNKVHTYIEPNSIVISEAGTAGFSLFNMEATKGTTYISQILWCSIGYSVGAALGACMADRNRRVYLFVGDGSFQLTAQEVSVFIRKGLTPVIFLLNNDGYLTEKLINGPYRDYNNFQMWEYSNSLRYFGGYLETNKTNGKTPTEIGVEAKVSTPQELEDVMEIVSKQPSKIHFLEVVMPQFDAPKELLILANDLKG</sequence>
<dbReference type="Gene3D" id="3.40.50.970">
    <property type="match status" value="2"/>
</dbReference>
<dbReference type="CDD" id="cd02005">
    <property type="entry name" value="TPP_PDC_IPDC"/>
    <property type="match status" value="1"/>
</dbReference>
<dbReference type="InterPro" id="IPR012001">
    <property type="entry name" value="Thiamin_PyroP_enz_TPP-bd_dom"/>
</dbReference>
<dbReference type="Proteomes" id="UP001476247">
    <property type="component" value="Unassembled WGS sequence"/>
</dbReference>
<evidence type="ECO:0008006" key="14">
    <source>
        <dbReference type="Google" id="ProtNLM"/>
    </source>
</evidence>
<reference evidence="12 13" key="1">
    <citation type="submission" date="2024-04" db="EMBL/GenBank/DDBJ databases">
        <title>genome sequences of Mucor flavus KT1a and Helicostylum pulchrum KT1b strains isolation_sourced from the surface of a dry-aged beef.</title>
        <authorList>
            <person name="Toyotome T."/>
            <person name="Hosono M."/>
            <person name="Torimaru M."/>
            <person name="Fukuda K."/>
            <person name="Mikami N."/>
        </authorList>
    </citation>
    <scope>NUCLEOTIDE SEQUENCE [LARGE SCALE GENOMIC DNA]</scope>
    <source>
        <strain evidence="12 13">KT1b</strain>
    </source>
</reference>
<evidence type="ECO:0000259" key="9">
    <source>
        <dbReference type="Pfam" id="PF00205"/>
    </source>
</evidence>
<gene>
    <name evidence="12" type="ORF">HPULCUR_002625</name>
</gene>
<comment type="similarity">
    <text evidence="2 8">Belongs to the TPP enzyme family.</text>
</comment>
<dbReference type="InterPro" id="IPR012000">
    <property type="entry name" value="Thiamin_PyroP_enz_cen_dom"/>
</dbReference>
<accession>A0ABP9XSB7</accession>
<evidence type="ECO:0000256" key="8">
    <source>
        <dbReference type="RuleBase" id="RU362132"/>
    </source>
</evidence>
<dbReference type="PIRSF" id="PIRSF036565">
    <property type="entry name" value="Pyruvt_ip_decrb"/>
    <property type="match status" value="1"/>
</dbReference>
<dbReference type="PANTHER" id="PTHR43452">
    <property type="entry name" value="PYRUVATE DECARBOXYLASE"/>
    <property type="match status" value="1"/>
</dbReference>
<proteinExistence type="inferred from homology"/>
<evidence type="ECO:0000259" key="11">
    <source>
        <dbReference type="Pfam" id="PF02776"/>
    </source>
</evidence>
<dbReference type="InterPro" id="IPR012110">
    <property type="entry name" value="PDC/IPDC-like"/>
</dbReference>
<keyword evidence="3" id="KW-0479">Metal-binding</keyword>
<dbReference type="SUPFAM" id="SSF52518">
    <property type="entry name" value="Thiamin diphosphate-binding fold (THDP-binding)"/>
    <property type="match status" value="2"/>
</dbReference>
<dbReference type="InterPro" id="IPR011766">
    <property type="entry name" value="TPP_enzyme_TPP-bd"/>
</dbReference>
<comment type="caution">
    <text evidence="12">The sequence shown here is derived from an EMBL/GenBank/DDBJ whole genome shotgun (WGS) entry which is preliminary data.</text>
</comment>
<keyword evidence="4" id="KW-0210">Decarboxylase</keyword>
<keyword evidence="13" id="KW-1185">Reference proteome</keyword>
<feature type="domain" description="Thiamine pyrophosphate enzyme N-terminal TPP-binding" evidence="11">
    <location>
        <begin position="6"/>
        <end position="115"/>
    </location>
</feature>
<evidence type="ECO:0000256" key="7">
    <source>
        <dbReference type="ARBA" id="ARBA00023239"/>
    </source>
</evidence>
<keyword evidence="7" id="KW-0456">Lyase</keyword>
<organism evidence="12 13">
    <name type="scientific">Helicostylum pulchrum</name>
    <dbReference type="NCBI Taxonomy" id="562976"/>
    <lineage>
        <taxon>Eukaryota</taxon>
        <taxon>Fungi</taxon>
        <taxon>Fungi incertae sedis</taxon>
        <taxon>Mucoromycota</taxon>
        <taxon>Mucoromycotina</taxon>
        <taxon>Mucoromycetes</taxon>
        <taxon>Mucorales</taxon>
        <taxon>Mucorineae</taxon>
        <taxon>Mucoraceae</taxon>
        <taxon>Helicostylum</taxon>
    </lineage>
</organism>
<dbReference type="Pfam" id="PF00205">
    <property type="entry name" value="TPP_enzyme_M"/>
    <property type="match status" value="1"/>
</dbReference>
<evidence type="ECO:0000256" key="4">
    <source>
        <dbReference type="ARBA" id="ARBA00022793"/>
    </source>
</evidence>
<dbReference type="EMBL" id="BAABUJ010000007">
    <property type="protein sequence ID" value="GAA5797245.1"/>
    <property type="molecule type" value="Genomic_DNA"/>
</dbReference>
<keyword evidence="5" id="KW-0460">Magnesium</keyword>
<feature type="domain" description="Thiamine pyrophosphate enzyme central" evidence="9">
    <location>
        <begin position="199"/>
        <end position="314"/>
    </location>
</feature>
<evidence type="ECO:0000256" key="3">
    <source>
        <dbReference type="ARBA" id="ARBA00022723"/>
    </source>
</evidence>
<dbReference type="InterPro" id="IPR047213">
    <property type="entry name" value="TPP_PYR_PDC_IPDC-like"/>
</dbReference>
<evidence type="ECO:0000313" key="12">
    <source>
        <dbReference type="EMBL" id="GAA5797245.1"/>
    </source>
</evidence>
<evidence type="ECO:0000256" key="2">
    <source>
        <dbReference type="ARBA" id="ARBA00007812"/>
    </source>
</evidence>
<protein>
    <recommendedName>
        <fullName evidence="14">Pyruvate decarboxylase</fullName>
    </recommendedName>
</protein>
<dbReference type="SUPFAM" id="SSF52467">
    <property type="entry name" value="DHS-like NAD/FAD-binding domain"/>
    <property type="match status" value="1"/>
</dbReference>
<dbReference type="PANTHER" id="PTHR43452:SF30">
    <property type="entry name" value="PYRUVATE DECARBOXYLASE ISOZYME 1-RELATED"/>
    <property type="match status" value="1"/>
</dbReference>